<keyword evidence="3" id="KW-1185">Reference proteome</keyword>
<dbReference type="OrthoDB" id="2953545at2759"/>
<name>A0A6A4H7V7_9AGAR</name>
<evidence type="ECO:0008006" key="4">
    <source>
        <dbReference type="Google" id="ProtNLM"/>
    </source>
</evidence>
<feature type="compositionally biased region" description="Polar residues" evidence="1">
    <location>
        <begin position="115"/>
        <end position="124"/>
    </location>
</feature>
<dbReference type="Gene3D" id="3.30.40.10">
    <property type="entry name" value="Zinc/RING finger domain, C3HC4 (zinc finger)"/>
    <property type="match status" value="1"/>
</dbReference>
<proteinExistence type="predicted"/>
<dbReference type="Proteomes" id="UP000799118">
    <property type="component" value="Unassembled WGS sequence"/>
</dbReference>
<dbReference type="InterPro" id="IPR011011">
    <property type="entry name" value="Znf_FYVE_PHD"/>
</dbReference>
<dbReference type="EMBL" id="ML769576">
    <property type="protein sequence ID" value="KAE9393285.1"/>
    <property type="molecule type" value="Genomic_DNA"/>
</dbReference>
<accession>A0A6A4H7V7</accession>
<feature type="region of interest" description="Disordered" evidence="1">
    <location>
        <begin position="72"/>
        <end position="127"/>
    </location>
</feature>
<evidence type="ECO:0000313" key="3">
    <source>
        <dbReference type="Proteomes" id="UP000799118"/>
    </source>
</evidence>
<dbReference type="AlphaFoldDB" id="A0A6A4H7V7"/>
<evidence type="ECO:0000313" key="2">
    <source>
        <dbReference type="EMBL" id="KAE9393285.1"/>
    </source>
</evidence>
<reference evidence="2" key="1">
    <citation type="journal article" date="2019" name="Environ. Microbiol.">
        <title>Fungal ecological strategies reflected in gene transcription - a case study of two litter decomposers.</title>
        <authorList>
            <person name="Barbi F."/>
            <person name="Kohler A."/>
            <person name="Barry K."/>
            <person name="Baskaran P."/>
            <person name="Daum C."/>
            <person name="Fauchery L."/>
            <person name="Ihrmark K."/>
            <person name="Kuo A."/>
            <person name="LaButti K."/>
            <person name="Lipzen A."/>
            <person name="Morin E."/>
            <person name="Grigoriev I.V."/>
            <person name="Henrissat B."/>
            <person name="Lindahl B."/>
            <person name="Martin F."/>
        </authorList>
    </citation>
    <scope>NUCLEOTIDE SEQUENCE</scope>
    <source>
        <strain evidence="2">JB14</strain>
    </source>
</reference>
<protein>
    <recommendedName>
        <fullName evidence="4">Zinc finger PHD-type domain-containing protein</fullName>
    </recommendedName>
</protein>
<dbReference type="InterPro" id="IPR013083">
    <property type="entry name" value="Znf_RING/FYVE/PHD"/>
</dbReference>
<gene>
    <name evidence="2" type="ORF">BT96DRAFT_944025</name>
</gene>
<evidence type="ECO:0000256" key="1">
    <source>
        <dbReference type="SAM" id="MobiDB-lite"/>
    </source>
</evidence>
<feature type="compositionally biased region" description="Acidic residues" evidence="1">
    <location>
        <begin position="96"/>
        <end position="112"/>
    </location>
</feature>
<organism evidence="2 3">
    <name type="scientific">Gymnopus androsaceus JB14</name>
    <dbReference type="NCBI Taxonomy" id="1447944"/>
    <lineage>
        <taxon>Eukaryota</taxon>
        <taxon>Fungi</taxon>
        <taxon>Dikarya</taxon>
        <taxon>Basidiomycota</taxon>
        <taxon>Agaricomycotina</taxon>
        <taxon>Agaricomycetes</taxon>
        <taxon>Agaricomycetidae</taxon>
        <taxon>Agaricales</taxon>
        <taxon>Marasmiineae</taxon>
        <taxon>Omphalotaceae</taxon>
        <taxon>Gymnopus</taxon>
    </lineage>
</organism>
<dbReference type="SUPFAM" id="SSF57903">
    <property type="entry name" value="FYVE/PHD zinc finger"/>
    <property type="match status" value="1"/>
</dbReference>
<sequence length="287" mass="32036">MKSTQLSPCSNVPLICKLCSIGAAAVWHYDMKYHLMNIHPTADLSQYKYLWNMSDNEKTGMKNIWKARKKVKGTNKNNTNRDDSELIPNDIGSEGGIEDEEGTNSDAEEEDKQADQGTDINDSNEGLIFPESDEEVDAEKIWVDANGYPIGWAEYEYECNEPLNIESKDQDVLIAEESSAAMDVAADIPGPEISAASGVNLDADADATGEPSRHSSQKWKRIELSSLSDCIYGITVLAEDKAVQRAVQCQKKGCEMDWYHMECVSLDFHTKTWVCEACSSNSNEKWR</sequence>